<protein>
    <recommendedName>
        <fullName evidence="10">S1/P1 Nuclease</fullName>
    </recommendedName>
</protein>
<dbReference type="Gene3D" id="1.10.575.10">
    <property type="entry name" value="P1 Nuclease"/>
    <property type="match status" value="1"/>
</dbReference>
<comment type="similarity">
    <text evidence="1">Belongs to the nuclease type I family.</text>
</comment>
<dbReference type="PANTHER" id="PTHR33146:SF26">
    <property type="entry name" value="ENDONUCLEASE 4"/>
    <property type="match status" value="1"/>
</dbReference>
<dbReference type="PANTHER" id="PTHR33146">
    <property type="entry name" value="ENDONUCLEASE 4"/>
    <property type="match status" value="1"/>
</dbReference>
<accession>A0ABR4EFA8</accession>
<evidence type="ECO:0000256" key="4">
    <source>
        <dbReference type="ARBA" id="ARBA00022759"/>
    </source>
</evidence>
<keyword evidence="2" id="KW-0540">Nuclease</keyword>
<evidence type="ECO:0000256" key="3">
    <source>
        <dbReference type="ARBA" id="ARBA00022723"/>
    </source>
</evidence>
<organism evidence="8 9">
    <name type="scientific">Diaporthe vaccinii</name>
    <dbReference type="NCBI Taxonomy" id="105482"/>
    <lineage>
        <taxon>Eukaryota</taxon>
        <taxon>Fungi</taxon>
        <taxon>Dikarya</taxon>
        <taxon>Ascomycota</taxon>
        <taxon>Pezizomycotina</taxon>
        <taxon>Sordariomycetes</taxon>
        <taxon>Sordariomycetidae</taxon>
        <taxon>Diaporthales</taxon>
        <taxon>Diaporthaceae</taxon>
        <taxon>Diaporthe</taxon>
        <taxon>Diaporthe eres species complex</taxon>
    </lineage>
</organism>
<reference evidence="8 9" key="1">
    <citation type="submission" date="2024-03" db="EMBL/GenBank/DDBJ databases">
        <title>A high-quality draft genome sequence of Diaporthe vaccinii, a causative agent of upright dieback and viscid rot disease in cranberry plants.</title>
        <authorList>
            <person name="Sarrasin M."/>
            <person name="Lang B.F."/>
            <person name="Burger G."/>
        </authorList>
    </citation>
    <scope>NUCLEOTIDE SEQUENCE [LARGE SCALE GENOMIC DNA]</scope>
    <source>
        <strain evidence="8 9">IS7</strain>
    </source>
</reference>
<evidence type="ECO:0000256" key="7">
    <source>
        <dbReference type="ARBA" id="ARBA00023180"/>
    </source>
</evidence>
<evidence type="ECO:0008006" key="10">
    <source>
        <dbReference type="Google" id="ProtNLM"/>
    </source>
</evidence>
<sequence>MLLRCHAPACGGDGPCICVQVTQMFLLPHRRAKTFQIGSEVSRWVQNPPQPNMIANTAHRFALFLGTVGFLPAGVQAWGAFGHETVAYVATNFVSASTKTYFQSLLGDTSADYLATVSTWADSYRTTTAGKFSAPFHYIDAQDNPPSSCGVDYDRDCGSGGCVVSAINNYTSILLNTGLSKAERQIAAKMIIHFIGDIGQPLHCENLDVGGNDIDVTYDGDSTNLHAIWDTQIPEAIAGSSSLSGAKTWASTLTTAIQTGTYKSSAAGWASGLNVKDAVTTSLKWATESNAAVCSTVLAKGISYVESNDLSGTYTTTASPVVKLQIAKQGYRLAKWLDAIVAAV</sequence>
<dbReference type="Pfam" id="PF02265">
    <property type="entry name" value="S1-P1_nuclease"/>
    <property type="match status" value="1"/>
</dbReference>
<keyword evidence="7" id="KW-0325">Glycoprotein</keyword>
<gene>
    <name evidence="8" type="ORF">FJTKL_11780</name>
</gene>
<evidence type="ECO:0000256" key="2">
    <source>
        <dbReference type="ARBA" id="ARBA00022722"/>
    </source>
</evidence>
<dbReference type="InterPro" id="IPR008947">
    <property type="entry name" value="PLipase_C/P1_nuclease_dom_sf"/>
</dbReference>
<dbReference type="EMBL" id="JBAWTH010000059">
    <property type="protein sequence ID" value="KAL2281101.1"/>
    <property type="molecule type" value="Genomic_DNA"/>
</dbReference>
<evidence type="ECO:0000256" key="6">
    <source>
        <dbReference type="ARBA" id="ARBA00023157"/>
    </source>
</evidence>
<keyword evidence="5" id="KW-0378">Hydrolase</keyword>
<name>A0ABR4EFA8_9PEZI</name>
<dbReference type="Proteomes" id="UP001600888">
    <property type="component" value="Unassembled WGS sequence"/>
</dbReference>
<evidence type="ECO:0000256" key="1">
    <source>
        <dbReference type="ARBA" id="ARBA00009547"/>
    </source>
</evidence>
<keyword evidence="4" id="KW-0255">Endonuclease</keyword>
<dbReference type="CDD" id="cd11010">
    <property type="entry name" value="S1-P1_nuclease"/>
    <property type="match status" value="1"/>
</dbReference>
<proteinExistence type="inferred from homology"/>
<dbReference type="InterPro" id="IPR003154">
    <property type="entry name" value="S1/P1nuclease"/>
</dbReference>
<comment type="caution">
    <text evidence="8">The sequence shown here is derived from an EMBL/GenBank/DDBJ whole genome shotgun (WGS) entry which is preliminary data.</text>
</comment>
<keyword evidence="3" id="KW-0479">Metal-binding</keyword>
<evidence type="ECO:0000313" key="8">
    <source>
        <dbReference type="EMBL" id="KAL2281101.1"/>
    </source>
</evidence>
<dbReference type="SUPFAM" id="SSF48537">
    <property type="entry name" value="Phospholipase C/P1 nuclease"/>
    <property type="match status" value="1"/>
</dbReference>
<keyword evidence="6" id="KW-1015">Disulfide bond</keyword>
<keyword evidence="9" id="KW-1185">Reference proteome</keyword>
<evidence type="ECO:0000256" key="5">
    <source>
        <dbReference type="ARBA" id="ARBA00022801"/>
    </source>
</evidence>
<evidence type="ECO:0000313" key="9">
    <source>
        <dbReference type="Proteomes" id="UP001600888"/>
    </source>
</evidence>